<dbReference type="CDD" id="cd13831">
    <property type="entry name" value="HU"/>
    <property type="match status" value="1"/>
</dbReference>
<dbReference type="InterPro" id="IPR010992">
    <property type="entry name" value="IHF-like_DNA-bd_dom_sf"/>
</dbReference>
<dbReference type="Pfam" id="PF00216">
    <property type="entry name" value="Bac_DNA_binding"/>
    <property type="match status" value="1"/>
</dbReference>
<dbReference type="OrthoDB" id="9799835at2"/>
<sequence length="162" mass="17314">MKSFSELLGGHPGREPADSVDLPGLGLNPLPAAWRARPGGSTPPSPRRDHSAVNKAQLIEAVATRSASRAEAVRAVENVLDVIVRTVAGGEAVSVTGFGTLVPRRVPARQGRNPQTGQRVMISASRVVRFRPGVRFQDLVSGRRPMPESGNCIQKDPKQSRP</sequence>
<dbReference type="PANTHER" id="PTHR33175:SF3">
    <property type="entry name" value="DNA-BINDING PROTEIN HU-BETA"/>
    <property type="match status" value="1"/>
</dbReference>
<proteinExistence type="inferred from homology"/>
<keyword evidence="2 5" id="KW-0238">DNA-binding</keyword>
<feature type="compositionally biased region" description="Low complexity" evidence="4">
    <location>
        <begin position="22"/>
        <end position="42"/>
    </location>
</feature>
<evidence type="ECO:0000256" key="2">
    <source>
        <dbReference type="ARBA" id="ARBA00023125"/>
    </source>
</evidence>
<protein>
    <submittedName>
        <fullName evidence="5">HU family DNA-binding protein</fullName>
    </submittedName>
</protein>
<dbReference type="GO" id="GO:0005829">
    <property type="term" value="C:cytosol"/>
    <property type="evidence" value="ECO:0007669"/>
    <property type="project" value="TreeGrafter"/>
</dbReference>
<comment type="caution">
    <text evidence="5">The sequence shown here is derived from an EMBL/GenBank/DDBJ whole genome shotgun (WGS) entry which is preliminary data.</text>
</comment>
<evidence type="ECO:0000313" key="6">
    <source>
        <dbReference type="Proteomes" id="UP000419138"/>
    </source>
</evidence>
<dbReference type="Gene3D" id="4.10.520.10">
    <property type="entry name" value="IHF-like DNA-binding proteins"/>
    <property type="match status" value="1"/>
</dbReference>
<dbReference type="EMBL" id="VCLA01000201">
    <property type="protein sequence ID" value="MQT05451.1"/>
    <property type="molecule type" value="Genomic_DNA"/>
</dbReference>
<name>A0A646KUB2_STRJU</name>
<dbReference type="PRINTS" id="PR01727">
    <property type="entry name" value="DNABINDINGHU"/>
</dbReference>
<comment type="similarity">
    <text evidence="3">Belongs to the bacterial histone-like protein family.</text>
</comment>
<dbReference type="GO" id="GO:0030261">
    <property type="term" value="P:chromosome condensation"/>
    <property type="evidence" value="ECO:0007669"/>
    <property type="project" value="UniProtKB-KW"/>
</dbReference>
<dbReference type="AlphaFoldDB" id="A0A646KUB2"/>
<evidence type="ECO:0000313" key="5">
    <source>
        <dbReference type="EMBL" id="MQT05451.1"/>
    </source>
</evidence>
<keyword evidence="1" id="KW-0226">DNA condensation</keyword>
<dbReference type="SMART" id="SM00411">
    <property type="entry name" value="BHL"/>
    <property type="match status" value="1"/>
</dbReference>
<dbReference type="Proteomes" id="UP000419138">
    <property type="component" value="Unassembled WGS sequence"/>
</dbReference>
<evidence type="ECO:0000256" key="1">
    <source>
        <dbReference type="ARBA" id="ARBA00023067"/>
    </source>
</evidence>
<reference evidence="5 6" key="1">
    <citation type="submission" date="2019-05" db="EMBL/GenBank/DDBJ databases">
        <title>Comparative genomics and metabolomics analyses of clavulanic acid producing Streptomyces species provides insight into specialized metabolism and evolution of beta-lactam biosynthetic gene clusters.</title>
        <authorList>
            <person name="Moore M.A."/>
            <person name="Cruz-Morales P."/>
            <person name="Barona Gomez F."/>
            <person name="Kapil T."/>
        </authorList>
    </citation>
    <scope>NUCLEOTIDE SEQUENCE [LARGE SCALE GENOMIC DNA]</scope>
    <source>
        <strain evidence="5 6">NRRL 5741</strain>
    </source>
</reference>
<organism evidence="5 6">
    <name type="scientific">Streptomyces jumonjinensis</name>
    <dbReference type="NCBI Taxonomy" id="1945"/>
    <lineage>
        <taxon>Bacteria</taxon>
        <taxon>Bacillati</taxon>
        <taxon>Actinomycetota</taxon>
        <taxon>Actinomycetes</taxon>
        <taxon>Kitasatosporales</taxon>
        <taxon>Streptomycetaceae</taxon>
        <taxon>Streptomyces</taxon>
    </lineage>
</organism>
<feature type="region of interest" description="Disordered" evidence="4">
    <location>
        <begin position="1"/>
        <end position="51"/>
    </location>
</feature>
<keyword evidence="6" id="KW-1185">Reference proteome</keyword>
<accession>A0A646KUB2</accession>
<evidence type="ECO:0000256" key="3">
    <source>
        <dbReference type="RuleBase" id="RU003939"/>
    </source>
</evidence>
<dbReference type="GO" id="GO:0030527">
    <property type="term" value="F:structural constituent of chromatin"/>
    <property type="evidence" value="ECO:0007669"/>
    <property type="project" value="InterPro"/>
</dbReference>
<dbReference type="GO" id="GO:0003677">
    <property type="term" value="F:DNA binding"/>
    <property type="evidence" value="ECO:0007669"/>
    <property type="project" value="UniProtKB-KW"/>
</dbReference>
<feature type="region of interest" description="Disordered" evidence="4">
    <location>
        <begin position="140"/>
        <end position="162"/>
    </location>
</feature>
<dbReference type="InterPro" id="IPR000119">
    <property type="entry name" value="Hist_DNA-bd"/>
</dbReference>
<dbReference type="PANTHER" id="PTHR33175">
    <property type="entry name" value="DNA-BINDING PROTEIN HU"/>
    <property type="match status" value="1"/>
</dbReference>
<dbReference type="SUPFAM" id="SSF47729">
    <property type="entry name" value="IHF-like DNA-binding proteins"/>
    <property type="match status" value="1"/>
</dbReference>
<evidence type="ECO:0000256" key="4">
    <source>
        <dbReference type="SAM" id="MobiDB-lite"/>
    </source>
</evidence>
<gene>
    <name evidence="5" type="ORF">FF041_36770</name>
</gene>